<dbReference type="OrthoDB" id="3768258at2759"/>
<evidence type="ECO:0000256" key="1">
    <source>
        <dbReference type="SAM" id="SignalP"/>
    </source>
</evidence>
<evidence type="ECO:0000313" key="3">
    <source>
        <dbReference type="Proteomes" id="UP000240883"/>
    </source>
</evidence>
<sequence length="132" mass="14132">MKAFSIFGLFFIGVAHVRTLPHIPQFIIIRYSPPLTPSSHLTTSLQTNIKCYCTGDGDPDATANTCCTDGDGITFPDGVDRRGSWDGNDGTCILQTDGLGFDLNSYINAFAACCRSTGPQNGNRQGGNCFSL</sequence>
<organism evidence="2 3">
    <name type="scientific">Corynespora cassiicola Philippines</name>
    <dbReference type="NCBI Taxonomy" id="1448308"/>
    <lineage>
        <taxon>Eukaryota</taxon>
        <taxon>Fungi</taxon>
        <taxon>Dikarya</taxon>
        <taxon>Ascomycota</taxon>
        <taxon>Pezizomycotina</taxon>
        <taxon>Dothideomycetes</taxon>
        <taxon>Pleosporomycetidae</taxon>
        <taxon>Pleosporales</taxon>
        <taxon>Corynesporascaceae</taxon>
        <taxon>Corynespora</taxon>
    </lineage>
</organism>
<dbReference type="Proteomes" id="UP000240883">
    <property type="component" value="Unassembled WGS sequence"/>
</dbReference>
<keyword evidence="3" id="KW-1185">Reference proteome</keyword>
<accession>A0A2T2N0Y7</accession>
<feature type="signal peptide" evidence="1">
    <location>
        <begin position="1"/>
        <end position="19"/>
    </location>
</feature>
<proteinExistence type="predicted"/>
<protein>
    <submittedName>
        <fullName evidence="2">Uncharacterized protein</fullName>
    </submittedName>
</protein>
<name>A0A2T2N0Y7_CORCC</name>
<evidence type="ECO:0000313" key="2">
    <source>
        <dbReference type="EMBL" id="PSN59101.1"/>
    </source>
</evidence>
<feature type="chain" id="PRO_5015485838" evidence="1">
    <location>
        <begin position="20"/>
        <end position="132"/>
    </location>
</feature>
<keyword evidence="1" id="KW-0732">Signal</keyword>
<dbReference type="EMBL" id="KZ678166">
    <property type="protein sequence ID" value="PSN59101.1"/>
    <property type="molecule type" value="Genomic_DNA"/>
</dbReference>
<reference evidence="2 3" key="1">
    <citation type="journal article" date="2018" name="Front. Microbiol.">
        <title>Genome-Wide Analysis of Corynespora cassiicola Leaf Fall Disease Putative Effectors.</title>
        <authorList>
            <person name="Lopez D."/>
            <person name="Ribeiro S."/>
            <person name="Label P."/>
            <person name="Fumanal B."/>
            <person name="Venisse J.S."/>
            <person name="Kohler A."/>
            <person name="de Oliveira R.R."/>
            <person name="Labutti K."/>
            <person name="Lipzen A."/>
            <person name="Lail K."/>
            <person name="Bauer D."/>
            <person name="Ohm R.A."/>
            <person name="Barry K.W."/>
            <person name="Spatafora J."/>
            <person name="Grigoriev I.V."/>
            <person name="Martin F.M."/>
            <person name="Pujade-Renaud V."/>
        </authorList>
    </citation>
    <scope>NUCLEOTIDE SEQUENCE [LARGE SCALE GENOMIC DNA]</scope>
    <source>
        <strain evidence="2 3">Philippines</strain>
    </source>
</reference>
<dbReference type="AlphaFoldDB" id="A0A2T2N0Y7"/>
<gene>
    <name evidence="2" type="ORF">BS50DRAFT_263837</name>
</gene>